<dbReference type="Pfam" id="PF01268">
    <property type="entry name" value="FTHFS"/>
    <property type="match status" value="1"/>
</dbReference>
<dbReference type="Gene3D" id="3.10.410.10">
    <property type="entry name" value="Formyltetrahydrofolate synthetase, domain 3"/>
    <property type="match status" value="1"/>
</dbReference>
<keyword evidence="1 7" id="KW-0554">One-carbon metabolism</keyword>
<comment type="catalytic activity">
    <reaction evidence="5 7">
        <text>(6S)-5,6,7,8-tetrahydrofolate + formate + ATP = (6R)-10-formyltetrahydrofolate + ADP + phosphate</text>
        <dbReference type="Rhea" id="RHEA:20221"/>
        <dbReference type="ChEBI" id="CHEBI:15740"/>
        <dbReference type="ChEBI" id="CHEBI:30616"/>
        <dbReference type="ChEBI" id="CHEBI:43474"/>
        <dbReference type="ChEBI" id="CHEBI:57453"/>
        <dbReference type="ChEBI" id="CHEBI:195366"/>
        <dbReference type="ChEBI" id="CHEBI:456216"/>
        <dbReference type="EC" id="6.3.4.3"/>
    </reaction>
</comment>
<dbReference type="GO" id="GO:0035999">
    <property type="term" value="P:tetrahydrofolate interconversion"/>
    <property type="evidence" value="ECO:0007669"/>
    <property type="project" value="UniProtKB-UniRule"/>
</dbReference>
<evidence type="ECO:0000256" key="7">
    <source>
        <dbReference type="HAMAP-Rule" id="MF_01543"/>
    </source>
</evidence>
<comment type="similarity">
    <text evidence="6 7">Belongs to the formate--tetrahydrofolate ligase family.</text>
</comment>
<keyword evidence="2 7" id="KW-0436">Ligase</keyword>
<comment type="pathway">
    <text evidence="7">One-carbon metabolism; tetrahydrofolate interconversion.</text>
</comment>
<evidence type="ECO:0000256" key="5">
    <source>
        <dbReference type="ARBA" id="ARBA00049033"/>
    </source>
</evidence>
<dbReference type="EC" id="6.3.4.3" evidence="7"/>
<name>A0A1R4J565_9MICC</name>
<evidence type="ECO:0000256" key="2">
    <source>
        <dbReference type="ARBA" id="ARBA00022598"/>
    </source>
</evidence>
<feature type="binding site" evidence="7">
    <location>
        <begin position="61"/>
        <end position="68"/>
    </location>
    <ligand>
        <name>ATP</name>
        <dbReference type="ChEBI" id="CHEBI:30616"/>
    </ligand>
</feature>
<keyword evidence="4 7" id="KW-0067">ATP-binding</keyword>
<evidence type="ECO:0000313" key="8">
    <source>
        <dbReference type="EMBL" id="SJN27149.1"/>
    </source>
</evidence>
<accession>A0A1R4J565</accession>
<evidence type="ECO:0000313" key="9">
    <source>
        <dbReference type="Proteomes" id="UP000196230"/>
    </source>
</evidence>
<dbReference type="SUPFAM" id="SSF52540">
    <property type="entry name" value="P-loop containing nucleoside triphosphate hydrolases"/>
    <property type="match status" value="1"/>
</dbReference>
<dbReference type="RefSeq" id="WP_087134032.1">
    <property type="nucleotide sequence ID" value="NZ_FUKP01000042.1"/>
</dbReference>
<evidence type="ECO:0000256" key="6">
    <source>
        <dbReference type="ARBA" id="ARBA00061363"/>
    </source>
</evidence>
<dbReference type="GO" id="GO:0005524">
    <property type="term" value="F:ATP binding"/>
    <property type="evidence" value="ECO:0007669"/>
    <property type="project" value="UniProtKB-UniRule"/>
</dbReference>
<evidence type="ECO:0000256" key="3">
    <source>
        <dbReference type="ARBA" id="ARBA00022741"/>
    </source>
</evidence>
<evidence type="ECO:0000256" key="4">
    <source>
        <dbReference type="ARBA" id="ARBA00022840"/>
    </source>
</evidence>
<keyword evidence="3 7" id="KW-0547">Nucleotide-binding</keyword>
<dbReference type="Proteomes" id="UP000196230">
    <property type="component" value="Unassembled WGS sequence"/>
</dbReference>
<dbReference type="NCBIfam" id="NF010030">
    <property type="entry name" value="PRK13505.1"/>
    <property type="match status" value="1"/>
</dbReference>
<dbReference type="Gene3D" id="3.40.50.300">
    <property type="entry name" value="P-loop containing nucleotide triphosphate hydrolases"/>
    <property type="match status" value="1"/>
</dbReference>
<dbReference type="InterPro" id="IPR027417">
    <property type="entry name" value="P-loop_NTPase"/>
</dbReference>
<dbReference type="AlphaFoldDB" id="A0A1R4J565"/>
<dbReference type="HAMAP" id="MF_01543">
    <property type="entry name" value="FTHFS"/>
    <property type="match status" value="1"/>
</dbReference>
<dbReference type="Gene3D" id="3.30.1510.10">
    <property type="entry name" value="Domain 2, N(10)-formyltetrahydrofolate synthetase"/>
    <property type="match status" value="1"/>
</dbReference>
<dbReference type="GO" id="GO:0004329">
    <property type="term" value="F:formate-tetrahydrofolate ligase activity"/>
    <property type="evidence" value="ECO:0007669"/>
    <property type="project" value="UniProtKB-UniRule"/>
</dbReference>
<sequence length="587" mass="60956">MNDAQIAAAHTPAPIAEIAACAGIDEDVLIPYGRHMAKVDVHAIDAPRTGRVVLVTGISPTPAGEGKTTVTVGLVDGLNLVAEEEDAPAAIAGRTAMAALREPSLGPVFGIKGGATGGGWSQVVPMEAVNLHFTGDFHALTSAHNLLCALVDNHIQQGNELGIDPRTITLKRALDMNDRTLRQVVTGLGGRTQGVPREGGFEITVATETMAVFCLARDLADLKRRLGQITVGSTYAGEPVTASQIGPHGAQGAMAVLLKDAIAPNLVQTLGGTPVLVHGGPFANIAHGANSVIATRTAQRLADVVVTEAGFGADLGGQKFMDITSVAGQFPPAAIVVVATVRALKLQSGMALADVKAGVAKVAERDGRDEQEVQDAHVAALRSGVANLARHVENMQAYGAPVVVAVNRFAEDTDAELEWLEGWCREQDLACAVADVWGSGGEGSRGLARAVARALPAPVDDAPVLTGLWTEGMTVEERIQAVVKRNYRGAKAEFTAAARRQLAEISRRGLDGLPVCMAKTQYSFSDDPTALNAPEGFTVTVREVTAKTGAGFVVALTGAVMTMPGLPKSPAADRMDVDDAGNITGLF</sequence>
<protein>
    <recommendedName>
        <fullName evidence="7">Formate--tetrahydrofolate ligase</fullName>
        <ecNumber evidence="7">6.3.4.3</ecNumber>
    </recommendedName>
    <alternativeName>
        <fullName evidence="7">Formyltetrahydrofolate synthetase</fullName>
        <shortName evidence="7">FHS</shortName>
        <shortName evidence="7">FTHFS</shortName>
    </alternativeName>
</protein>
<dbReference type="InterPro" id="IPR000559">
    <property type="entry name" value="Formate_THF_ligase"/>
</dbReference>
<dbReference type="UniPathway" id="UPA00193"/>
<dbReference type="FunFam" id="3.30.1510.10:FF:000001">
    <property type="entry name" value="Formate--tetrahydrofolate ligase"/>
    <property type="match status" value="1"/>
</dbReference>
<evidence type="ECO:0000256" key="1">
    <source>
        <dbReference type="ARBA" id="ARBA00022563"/>
    </source>
</evidence>
<organism evidence="8 9">
    <name type="scientific">Micrococcus lylae</name>
    <dbReference type="NCBI Taxonomy" id="1273"/>
    <lineage>
        <taxon>Bacteria</taxon>
        <taxon>Bacillati</taxon>
        <taxon>Actinomycetota</taxon>
        <taxon>Actinomycetes</taxon>
        <taxon>Micrococcales</taxon>
        <taxon>Micrococcaceae</taxon>
        <taxon>Micrococcus</taxon>
    </lineage>
</organism>
<reference evidence="8 9" key="1">
    <citation type="submission" date="2017-02" db="EMBL/GenBank/DDBJ databases">
        <authorList>
            <person name="Peterson S.W."/>
        </authorList>
    </citation>
    <scope>NUCLEOTIDE SEQUENCE [LARGE SCALE GENOMIC DNA]</scope>
    <source>
        <strain evidence="8 9">2B3F</strain>
    </source>
</reference>
<dbReference type="EMBL" id="FUKP01000042">
    <property type="protein sequence ID" value="SJN27149.1"/>
    <property type="molecule type" value="Genomic_DNA"/>
</dbReference>
<proteinExistence type="inferred from homology"/>
<gene>
    <name evidence="7" type="primary">fhs</name>
    <name evidence="8" type="ORF">FM125_06525</name>
</gene>